<dbReference type="PROSITE" id="PS51257">
    <property type="entry name" value="PROKAR_LIPOPROTEIN"/>
    <property type="match status" value="1"/>
</dbReference>
<name>A0ABT3CVX7_9BACT</name>
<proteinExistence type="predicted"/>
<dbReference type="Pfam" id="PF13181">
    <property type="entry name" value="TPR_8"/>
    <property type="match status" value="1"/>
</dbReference>
<dbReference type="PROSITE" id="PS51007">
    <property type="entry name" value="CYTC"/>
    <property type="match status" value="1"/>
</dbReference>
<dbReference type="Pfam" id="PF09699">
    <property type="entry name" value="Paired_CXXCH_1"/>
    <property type="match status" value="1"/>
</dbReference>
<gene>
    <name evidence="7" type="ORF">N7U62_14265</name>
</gene>
<evidence type="ECO:0000256" key="4">
    <source>
        <dbReference type="PROSITE-ProRule" id="PRU00339"/>
    </source>
</evidence>
<keyword evidence="2" id="KW-0732">Signal</keyword>
<keyword evidence="4" id="KW-0802">TPR repeat</keyword>
<dbReference type="Pfam" id="PF13435">
    <property type="entry name" value="Cytochrome_C554"/>
    <property type="match status" value="2"/>
</dbReference>
<dbReference type="PROSITE" id="PS50005">
    <property type="entry name" value="TPR"/>
    <property type="match status" value="2"/>
</dbReference>
<evidence type="ECO:0000256" key="1">
    <source>
        <dbReference type="ARBA" id="ARBA00022723"/>
    </source>
</evidence>
<feature type="repeat" description="TPR" evidence="4">
    <location>
        <begin position="550"/>
        <end position="583"/>
    </location>
</feature>
<evidence type="ECO:0000256" key="2">
    <source>
        <dbReference type="ARBA" id="ARBA00022729"/>
    </source>
</evidence>
<dbReference type="CDD" id="cd08168">
    <property type="entry name" value="Cytochrom_C3"/>
    <property type="match status" value="1"/>
</dbReference>
<reference evidence="7 8" key="1">
    <citation type="submission" date="2022-10" db="EMBL/GenBank/DDBJ databases">
        <title>Comparative genomics and taxonomic characterization of three novel marine species of genus Reichenbachiella exhibiting antioxidant and polysaccharide degradation activities.</title>
        <authorList>
            <person name="Muhammad N."/>
            <person name="Lee Y.-J."/>
            <person name="Ko J."/>
            <person name="Kim S.-G."/>
        </authorList>
    </citation>
    <scope>NUCLEOTIDE SEQUENCE [LARGE SCALE GENOMIC DNA]</scope>
    <source>
        <strain evidence="7 8">ABR2-5</strain>
    </source>
</reference>
<dbReference type="SUPFAM" id="SSF48452">
    <property type="entry name" value="TPR-like"/>
    <property type="match status" value="1"/>
</dbReference>
<keyword evidence="5" id="KW-0349">Heme</keyword>
<comment type="caution">
    <text evidence="7">The sequence shown here is derived from an EMBL/GenBank/DDBJ whole genome shotgun (WGS) entry which is preliminary data.</text>
</comment>
<dbReference type="Pfam" id="PF13646">
    <property type="entry name" value="HEAT_2"/>
    <property type="match status" value="1"/>
</dbReference>
<dbReference type="Gene3D" id="1.25.40.10">
    <property type="entry name" value="Tetratricopeptide repeat domain"/>
    <property type="match status" value="2"/>
</dbReference>
<sequence>MKLNSVFLLLGFLALLSCTKKELEYESNAPTPTVSLQDADFVGAETCKSCHEAEYENWKGSHHDDAMKVADSTSVKGDFSGVSFASNGVKYHFFMEDGNYMVNTQDGDGQYKDFKIEYTFGTTPLQQYLVPFPNGAYQTLQAAWDDQKNQWFDVQARFEIDTTEWLHWTRGAARWNTMCADCHSTNVHKNYNASTDSYHTTFDEINVACESCHGPGSKHVDYYQNEKKGENPPFDMKTGMESEELVDKCARCHSRRGQITEYFDYTGNFLDHYQPALLTSDIYELDGQIMDEDYVYNSFIQSKMYQNGVSCRDCHDVHSLKLKKQGNALCMQCHEPKYDSPAHHFHESNSPAGQCINCHMTGRTYMGNDFRRDHSFRVPRPDQSVKYGTPNACNGCHADKSAKWASDIIVEKFGPNRPEHFSDELLPGYHGDNQALLALIENDAYPDVARATAVNYLGPAASQQELQKITGFLRDSSALVRREVVQALSNRPDINAMSYVQPLINDSIRLVRISAANYMLRLDPQASTQPSYRDAIEENLQALEMQADFASGQHGLGVYYETIGQPEAAIDAYRKAIKIDNFYNQARMNLALLLYNQGRVEEAVGLYQTVTSQEPEYSYSYYMLGLLYNEQGDLANAMKYLKLATQKEPRNPRAFYNYATMLYQQKQFAEAVKVAQESELYFGMGEEMLYVKMLAQMESGSIREAMKSCEKLMEMAPNNPQYGQIFSQLKTNM</sequence>
<feature type="domain" description="Cytochrome c" evidence="6">
    <location>
        <begin position="362"/>
        <end position="477"/>
    </location>
</feature>
<accession>A0ABT3CVX7</accession>
<evidence type="ECO:0000256" key="3">
    <source>
        <dbReference type="ARBA" id="ARBA00023004"/>
    </source>
</evidence>
<protein>
    <submittedName>
        <fullName evidence="7">Tetratricopeptide repeat protein</fullName>
    </submittedName>
</protein>
<evidence type="ECO:0000313" key="8">
    <source>
        <dbReference type="Proteomes" id="UP001300692"/>
    </source>
</evidence>
<dbReference type="InterPro" id="IPR023155">
    <property type="entry name" value="Cyt_c-552/4"/>
</dbReference>
<dbReference type="SUPFAM" id="SSF48371">
    <property type="entry name" value="ARM repeat"/>
    <property type="match status" value="1"/>
</dbReference>
<evidence type="ECO:0000256" key="5">
    <source>
        <dbReference type="PROSITE-ProRule" id="PRU00433"/>
    </source>
</evidence>
<dbReference type="PANTHER" id="PTHR35038:SF8">
    <property type="entry name" value="C-TYPE POLYHEME CYTOCHROME OMCC"/>
    <property type="match status" value="1"/>
</dbReference>
<dbReference type="SMART" id="SM00028">
    <property type="entry name" value="TPR"/>
    <property type="match status" value="5"/>
</dbReference>
<dbReference type="PANTHER" id="PTHR35038">
    <property type="entry name" value="DISSIMILATORY SULFITE REDUCTASE SIRA"/>
    <property type="match status" value="1"/>
</dbReference>
<keyword evidence="8" id="KW-1185">Reference proteome</keyword>
<dbReference type="Gene3D" id="1.10.1130.10">
    <property type="entry name" value="Flavocytochrome C3, Chain A"/>
    <property type="match status" value="3"/>
</dbReference>
<dbReference type="InterPro" id="IPR016024">
    <property type="entry name" value="ARM-type_fold"/>
</dbReference>
<dbReference type="RefSeq" id="WP_264138661.1">
    <property type="nucleotide sequence ID" value="NZ_JAOYOD010000001.1"/>
</dbReference>
<dbReference type="InterPro" id="IPR036280">
    <property type="entry name" value="Multihaem_cyt_sf"/>
</dbReference>
<dbReference type="InterPro" id="IPR011990">
    <property type="entry name" value="TPR-like_helical_dom_sf"/>
</dbReference>
<dbReference type="InterPro" id="IPR010177">
    <property type="entry name" value="Paired_CXXCH_1"/>
</dbReference>
<dbReference type="Gene3D" id="1.25.10.10">
    <property type="entry name" value="Leucine-rich Repeat Variant"/>
    <property type="match status" value="1"/>
</dbReference>
<dbReference type="EMBL" id="JAOYOD010000001">
    <property type="protein sequence ID" value="MCV9387843.1"/>
    <property type="molecule type" value="Genomic_DNA"/>
</dbReference>
<dbReference type="InterPro" id="IPR051829">
    <property type="entry name" value="Multiheme_Cytochr_ET"/>
</dbReference>
<feature type="repeat" description="TPR" evidence="4">
    <location>
        <begin position="618"/>
        <end position="651"/>
    </location>
</feature>
<dbReference type="InterPro" id="IPR009056">
    <property type="entry name" value="Cyt_c-like_dom"/>
</dbReference>
<keyword evidence="1 5" id="KW-0479">Metal-binding</keyword>
<dbReference type="Pfam" id="PF13432">
    <property type="entry name" value="TPR_16"/>
    <property type="match status" value="1"/>
</dbReference>
<evidence type="ECO:0000259" key="6">
    <source>
        <dbReference type="PROSITE" id="PS51007"/>
    </source>
</evidence>
<dbReference type="InterPro" id="IPR019734">
    <property type="entry name" value="TPR_rpt"/>
</dbReference>
<evidence type="ECO:0000313" key="7">
    <source>
        <dbReference type="EMBL" id="MCV9387843.1"/>
    </source>
</evidence>
<dbReference type="SUPFAM" id="SSF48695">
    <property type="entry name" value="Multiheme cytochromes"/>
    <property type="match status" value="1"/>
</dbReference>
<dbReference type="InterPro" id="IPR011989">
    <property type="entry name" value="ARM-like"/>
</dbReference>
<keyword evidence="3 5" id="KW-0408">Iron</keyword>
<organism evidence="7 8">
    <name type="scientific">Reichenbachiella ulvae</name>
    <dbReference type="NCBI Taxonomy" id="2980104"/>
    <lineage>
        <taxon>Bacteria</taxon>
        <taxon>Pseudomonadati</taxon>
        <taxon>Bacteroidota</taxon>
        <taxon>Cytophagia</taxon>
        <taxon>Cytophagales</taxon>
        <taxon>Reichenbachiellaceae</taxon>
        <taxon>Reichenbachiella</taxon>
    </lineage>
</organism>
<dbReference type="Proteomes" id="UP001300692">
    <property type="component" value="Unassembled WGS sequence"/>
</dbReference>